<evidence type="ECO:0000256" key="2">
    <source>
        <dbReference type="ARBA" id="ARBA00004851"/>
    </source>
</evidence>
<sequence length="244" mass="26183">MKLLSSIILTISLATQTLAAPTPGVMPDQSPNPLARRNTPNAQGTNNGYFYSFWSDGGGSTTYTNGAAGKYTVTWNGSGDFTCGKGWNPGSARYYNLLCPSIVTELTKETTSRTINFSGSYSATSSGSLAVYGWTTNPLVEYYIMENWVGSPSSGLTYKTSFSSDGATYNVYTNTRTNQPSIIGTATFQQYISIRQSKRTTGSVNTANHFNKWASLGLPLGTHNYQIMSVESWSGSGSASITVS</sequence>
<keyword evidence="16" id="KW-1185">Reference proteome</keyword>
<reference evidence="15 16" key="1">
    <citation type="journal article" date="2013" name="PLoS Genet.">
        <title>Genomic mechanisms accounting for the adaptation to parasitism in nematode-trapping fungi.</title>
        <authorList>
            <person name="Meerupati T."/>
            <person name="Andersson K.M."/>
            <person name="Friman E."/>
            <person name="Kumar D."/>
            <person name="Tunlid A."/>
            <person name="Ahren D."/>
        </authorList>
    </citation>
    <scope>NUCLEOTIDE SEQUENCE [LARGE SCALE GENOMIC DNA]</scope>
    <source>
        <strain evidence="15 16">CBS 200.50</strain>
    </source>
</reference>
<evidence type="ECO:0000256" key="3">
    <source>
        <dbReference type="ARBA" id="ARBA00007792"/>
    </source>
</evidence>
<evidence type="ECO:0000313" key="15">
    <source>
        <dbReference type="EMBL" id="EPS45664.1"/>
    </source>
</evidence>
<evidence type="ECO:0000259" key="14">
    <source>
        <dbReference type="PROSITE" id="PS51761"/>
    </source>
</evidence>
<evidence type="ECO:0000256" key="9">
    <source>
        <dbReference type="ARBA" id="ARBA00023326"/>
    </source>
</evidence>
<dbReference type="InterPro" id="IPR013320">
    <property type="entry name" value="ConA-like_dom_sf"/>
</dbReference>
<keyword evidence="8 10" id="KW-0326">Glycosidase</keyword>
<comment type="similarity">
    <text evidence="3 10 11">Belongs to the glycosyl hydrolase 11 (cellulase G) family.</text>
</comment>
<dbReference type="PROSITE" id="PS00776">
    <property type="entry name" value="GH11_1"/>
    <property type="match status" value="1"/>
</dbReference>
<feature type="chain" id="PRO_5004548126" description="Endo-1,4-beta-xylanase" evidence="13">
    <location>
        <begin position="20"/>
        <end position="244"/>
    </location>
</feature>
<comment type="caution">
    <text evidence="15">The sequence shown here is derived from an EMBL/GenBank/DDBJ whole genome shotgun (WGS) entry which is preliminary data.</text>
</comment>
<reference evidence="16" key="2">
    <citation type="submission" date="2013-04" db="EMBL/GenBank/DDBJ databases">
        <title>Genomic mechanisms accounting for the adaptation to parasitism in nematode-trapping fungi.</title>
        <authorList>
            <person name="Ahren D.G."/>
        </authorList>
    </citation>
    <scope>NUCLEOTIDE SEQUENCE [LARGE SCALE GENOMIC DNA]</scope>
    <source>
        <strain evidence="16">CBS 200.50</strain>
    </source>
</reference>
<feature type="region of interest" description="Disordered" evidence="12">
    <location>
        <begin position="20"/>
        <end position="43"/>
    </location>
</feature>
<dbReference type="HOGENOM" id="CLU_052631_0_0_1"/>
<name>S8AS02_DACHA</name>
<keyword evidence="13" id="KW-0732">Signal</keyword>
<evidence type="ECO:0000256" key="6">
    <source>
        <dbReference type="ARBA" id="ARBA00022801"/>
    </source>
</evidence>
<feature type="active site" description="Proton donor" evidence="10">
    <location>
        <position position="231"/>
    </location>
</feature>
<evidence type="ECO:0000256" key="5">
    <source>
        <dbReference type="ARBA" id="ARBA00022651"/>
    </source>
</evidence>
<dbReference type="EMBL" id="AQGS01000009">
    <property type="protein sequence ID" value="EPS45664.1"/>
    <property type="molecule type" value="Genomic_DNA"/>
</dbReference>
<dbReference type="InterPro" id="IPR018208">
    <property type="entry name" value="GH11_AS_1"/>
</dbReference>
<dbReference type="PANTHER" id="PTHR46828">
    <property type="entry name" value="ENDO-1,4-BETA-XYLANASE A-RELATED"/>
    <property type="match status" value="1"/>
</dbReference>
<keyword evidence="5 10" id="KW-0858">Xylan degradation</keyword>
<keyword evidence="7 10" id="KW-0119">Carbohydrate metabolism</keyword>
<dbReference type="UniPathway" id="UPA00114"/>
<dbReference type="eggNOG" id="ENOG502RXA7">
    <property type="taxonomic scope" value="Eukaryota"/>
</dbReference>
<dbReference type="GO" id="GO:0031176">
    <property type="term" value="F:endo-1,4-beta-xylanase activity"/>
    <property type="evidence" value="ECO:0007669"/>
    <property type="project" value="UniProtKB-UniRule"/>
</dbReference>
<feature type="active site" description="Nucleophile" evidence="10">
    <location>
        <position position="141"/>
    </location>
</feature>
<keyword evidence="9 10" id="KW-0624">Polysaccharide degradation</keyword>
<dbReference type="InterPro" id="IPR001137">
    <property type="entry name" value="Glyco_hydro_11"/>
</dbReference>
<evidence type="ECO:0000256" key="7">
    <source>
        <dbReference type="ARBA" id="ARBA00023277"/>
    </source>
</evidence>
<comment type="pathway">
    <text evidence="2 10 11">Glycan degradation; xylan degradation.</text>
</comment>
<dbReference type="OMA" id="THFDAWA"/>
<dbReference type="GO" id="GO:0045493">
    <property type="term" value="P:xylan catabolic process"/>
    <property type="evidence" value="ECO:0007669"/>
    <property type="project" value="UniProtKB-UniRule"/>
</dbReference>
<proteinExistence type="inferred from homology"/>
<dbReference type="Pfam" id="PF00457">
    <property type="entry name" value="Glyco_hydro_11"/>
    <property type="match status" value="1"/>
</dbReference>
<evidence type="ECO:0000256" key="10">
    <source>
        <dbReference type="PROSITE-ProRule" id="PRU01097"/>
    </source>
</evidence>
<dbReference type="AlphaFoldDB" id="S8AS02"/>
<dbReference type="PRINTS" id="PR00911">
    <property type="entry name" value="GLHYDRLASE11"/>
</dbReference>
<gene>
    <name evidence="15" type="ORF">H072_350</name>
</gene>
<feature type="domain" description="GH11" evidence="14">
    <location>
        <begin position="37"/>
        <end position="244"/>
    </location>
</feature>
<evidence type="ECO:0000256" key="13">
    <source>
        <dbReference type="SAM" id="SignalP"/>
    </source>
</evidence>
<organism evidence="15 16">
    <name type="scientific">Dactylellina haptotyla (strain CBS 200.50)</name>
    <name type="common">Nematode-trapping fungus</name>
    <name type="synonym">Monacrosporium haptotylum</name>
    <dbReference type="NCBI Taxonomy" id="1284197"/>
    <lineage>
        <taxon>Eukaryota</taxon>
        <taxon>Fungi</taxon>
        <taxon>Dikarya</taxon>
        <taxon>Ascomycota</taxon>
        <taxon>Pezizomycotina</taxon>
        <taxon>Orbiliomycetes</taxon>
        <taxon>Orbiliales</taxon>
        <taxon>Orbiliaceae</taxon>
        <taxon>Dactylellina</taxon>
    </lineage>
</organism>
<evidence type="ECO:0000256" key="1">
    <source>
        <dbReference type="ARBA" id="ARBA00000681"/>
    </source>
</evidence>
<evidence type="ECO:0000256" key="12">
    <source>
        <dbReference type="SAM" id="MobiDB-lite"/>
    </source>
</evidence>
<evidence type="ECO:0000256" key="4">
    <source>
        <dbReference type="ARBA" id="ARBA00012590"/>
    </source>
</evidence>
<dbReference type="InterPro" id="IPR013319">
    <property type="entry name" value="GH11/12"/>
</dbReference>
<feature type="signal peptide" evidence="13">
    <location>
        <begin position="1"/>
        <end position="19"/>
    </location>
</feature>
<keyword evidence="6 10" id="KW-0378">Hydrolase</keyword>
<accession>S8AS02</accession>
<comment type="catalytic activity">
    <reaction evidence="1 10 11">
        <text>Endohydrolysis of (1-&gt;4)-beta-D-xylosidic linkages in xylans.</text>
        <dbReference type="EC" id="3.2.1.8"/>
    </reaction>
</comment>
<dbReference type="EC" id="3.2.1.8" evidence="4 10"/>
<evidence type="ECO:0000313" key="16">
    <source>
        <dbReference type="Proteomes" id="UP000015100"/>
    </source>
</evidence>
<dbReference type="PANTHER" id="PTHR46828:SF2">
    <property type="entry name" value="ENDO-1,4-BETA-XYLANASE A-RELATED"/>
    <property type="match status" value="1"/>
</dbReference>
<dbReference type="PROSITE" id="PS51761">
    <property type="entry name" value="GH11_3"/>
    <property type="match status" value="1"/>
</dbReference>
<dbReference type="Gene3D" id="2.60.120.180">
    <property type="match status" value="1"/>
</dbReference>
<evidence type="ECO:0000256" key="11">
    <source>
        <dbReference type="RuleBase" id="RU362015"/>
    </source>
</evidence>
<dbReference type="SUPFAM" id="SSF49899">
    <property type="entry name" value="Concanavalin A-like lectins/glucanases"/>
    <property type="match status" value="1"/>
</dbReference>
<protein>
    <recommendedName>
        <fullName evidence="4 10">Endo-1,4-beta-xylanase</fullName>
        <ecNumber evidence="4 10">3.2.1.8</ecNumber>
    </recommendedName>
</protein>
<dbReference type="Proteomes" id="UP000015100">
    <property type="component" value="Unassembled WGS sequence"/>
</dbReference>
<dbReference type="OrthoDB" id="2115822at2759"/>
<dbReference type="InterPro" id="IPR033123">
    <property type="entry name" value="GH11_dom"/>
</dbReference>
<evidence type="ECO:0000256" key="8">
    <source>
        <dbReference type="ARBA" id="ARBA00023295"/>
    </source>
</evidence>